<dbReference type="FunFam" id="1.20.1070.10:FF:000080">
    <property type="entry name" value="probable G-protein coupled receptor 63"/>
    <property type="match status" value="1"/>
</dbReference>
<reference evidence="12" key="1">
    <citation type="submission" date="2020-06" db="EMBL/GenBank/DDBJ databases">
        <authorList>
            <consortium name="Wellcome Sanger Institute Data Sharing"/>
        </authorList>
    </citation>
    <scope>NUCLEOTIDE SEQUENCE [LARGE SCALE GENOMIC DNA]</scope>
</reference>
<dbReference type="Gene3D" id="1.20.1070.10">
    <property type="entry name" value="Rhodopsin 7-helix transmembrane proteins"/>
    <property type="match status" value="1"/>
</dbReference>
<gene>
    <name evidence="12" type="primary">gpr63</name>
</gene>
<dbReference type="GO" id="GO:0004930">
    <property type="term" value="F:G protein-coupled receptor activity"/>
    <property type="evidence" value="ECO:0007669"/>
    <property type="project" value="UniProtKB-KW"/>
</dbReference>
<keyword evidence="9" id="KW-0807">Transducer</keyword>
<keyword evidence="3 10" id="KW-0812">Transmembrane</keyword>
<dbReference type="InterPro" id="IPR017452">
    <property type="entry name" value="GPCR_Rhodpsn_7TM"/>
</dbReference>
<dbReference type="PANTHER" id="PTHR24245">
    <property type="entry name" value="G-PROTEIN COUPLED RECEPTOR"/>
    <property type="match status" value="1"/>
</dbReference>
<evidence type="ECO:0000256" key="9">
    <source>
        <dbReference type="ARBA" id="ARBA00023224"/>
    </source>
</evidence>
<dbReference type="Pfam" id="PF00001">
    <property type="entry name" value="7tm_1"/>
    <property type="match status" value="1"/>
</dbReference>
<feature type="transmembrane region" description="Helical" evidence="10">
    <location>
        <begin position="223"/>
        <end position="246"/>
    </location>
</feature>
<keyword evidence="13" id="KW-1185">Reference proteome</keyword>
<evidence type="ECO:0000256" key="1">
    <source>
        <dbReference type="ARBA" id="ARBA00004651"/>
    </source>
</evidence>
<feature type="transmembrane region" description="Helical" evidence="10">
    <location>
        <begin position="339"/>
        <end position="357"/>
    </location>
</feature>
<dbReference type="RefSeq" id="XP_028295322.1">
    <property type="nucleotide sequence ID" value="XM_028439521.1"/>
</dbReference>
<name>A0A8C5DE51_GOUWI</name>
<comment type="subcellular location">
    <subcellularLocation>
        <location evidence="1">Cell membrane</location>
        <topology evidence="1">Multi-pass membrane protein</topology>
    </subcellularLocation>
</comment>
<feature type="transmembrane region" description="Helical" evidence="10">
    <location>
        <begin position="296"/>
        <end position="319"/>
    </location>
</feature>
<dbReference type="Proteomes" id="UP000694680">
    <property type="component" value="Chromosome 24"/>
</dbReference>
<dbReference type="PRINTS" id="PR00237">
    <property type="entry name" value="GPCRRHODOPSN"/>
</dbReference>
<dbReference type="GO" id="GO:0005886">
    <property type="term" value="C:plasma membrane"/>
    <property type="evidence" value="ECO:0007669"/>
    <property type="project" value="UniProtKB-SubCell"/>
</dbReference>
<keyword evidence="5" id="KW-0297">G-protein coupled receptor</keyword>
<evidence type="ECO:0000313" key="12">
    <source>
        <dbReference type="Ensembl" id="ENSGWIP00000005674.1"/>
    </source>
</evidence>
<dbReference type="CTD" id="81491"/>
<sequence>MFASQGQDVRRSLVPCYGAIEAFLEAPPPPRMENVTMANTSLGPTMAPTAEEASESVQGVGLPLQIFFSIVMVTILLVALSGNVVVCLMVYQRSAMRSAINILLASLAFADMMLAVFNMPFALVTVVTTTWVFGDAFCRVSSMLFWFFVLEGMFILLIISIDRFQIIVQKQDKLSPPRAKLLIAVTWGLSLVFSFPLAVGAPALETPPRAPQCVFGYSTERGYHAYVLLLLSLFFFVPFVVMLYTFMGILNTIRHNAIRVHGHPDGVCLSQASKLGLLSLQRPFHINIDMSFKTRAFTTILILFSVFTVCFAPFAAYTLVATFSDALYHGDGFFQLSTWVLWLCYFKSALNPLIYYWRIRKFRDACFDLMPKYFKFLPQLPGNTKRRIQPSAVYVCGENRSVV</sequence>
<evidence type="ECO:0000256" key="8">
    <source>
        <dbReference type="ARBA" id="ARBA00023180"/>
    </source>
</evidence>
<keyword evidence="7" id="KW-0675">Receptor</keyword>
<dbReference type="AlphaFoldDB" id="A0A8C5DE51"/>
<keyword evidence="8" id="KW-0325">Glycoprotein</keyword>
<feature type="transmembrane region" description="Helical" evidence="10">
    <location>
        <begin position="103"/>
        <end position="123"/>
    </location>
</feature>
<dbReference type="RefSeq" id="XP_028295321.1">
    <property type="nucleotide sequence ID" value="XM_028439520.1"/>
</dbReference>
<feature type="transmembrane region" description="Helical" evidence="10">
    <location>
        <begin position="181"/>
        <end position="203"/>
    </location>
</feature>
<evidence type="ECO:0000256" key="2">
    <source>
        <dbReference type="ARBA" id="ARBA00022475"/>
    </source>
</evidence>
<feature type="domain" description="G-protein coupled receptors family 1 profile" evidence="11">
    <location>
        <begin position="82"/>
        <end position="355"/>
    </location>
</feature>
<keyword evidence="6 10" id="KW-0472">Membrane</keyword>
<reference evidence="12" key="2">
    <citation type="submission" date="2025-08" db="UniProtKB">
        <authorList>
            <consortium name="Ensembl"/>
        </authorList>
    </citation>
    <scope>IDENTIFICATION</scope>
</reference>
<dbReference type="GeneID" id="114457568"/>
<evidence type="ECO:0000256" key="5">
    <source>
        <dbReference type="ARBA" id="ARBA00023040"/>
    </source>
</evidence>
<evidence type="ECO:0000259" key="11">
    <source>
        <dbReference type="PROSITE" id="PS50262"/>
    </source>
</evidence>
<organism evidence="12 13">
    <name type="scientific">Gouania willdenowi</name>
    <name type="common">Blunt-snouted clingfish</name>
    <name type="synonym">Lepadogaster willdenowi</name>
    <dbReference type="NCBI Taxonomy" id="441366"/>
    <lineage>
        <taxon>Eukaryota</taxon>
        <taxon>Metazoa</taxon>
        <taxon>Chordata</taxon>
        <taxon>Craniata</taxon>
        <taxon>Vertebrata</taxon>
        <taxon>Euteleostomi</taxon>
        <taxon>Actinopterygii</taxon>
        <taxon>Neopterygii</taxon>
        <taxon>Teleostei</taxon>
        <taxon>Neoteleostei</taxon>
        <taxon>Acanthomorphata</taxon>
        <taxon>Ovalentaria</taxon>
        <taxon>Blenniimorphae</taxon>
        <taxon>Blenniiformes</taxon>
        <taxon>Gobiesocoidei</taxon>
        <taxon>Gobiesocidae</taxon>
        <taxon>Gobiesocinae</taxon>
        <taxon>Gouania</taxon>
    </lineage>
</organism>
<keyword evidence="2" id="KW-1003">Cell membrane</keyword>
<dbReference type="Ensembl" id="ENSGWIT00000006177.1">
    <property type="protein sequence ID" value="ENSGWIP00000005674.1"/>
    <property type="gene ID" value="ENSGWIG00000003185.1"/>
</dbReference>
<dbReference type="SUPFAM" id="SSF81321">
    <property type="entry name" value="Family A G protein-coupled receptor-like"/>
    <property type="match status" value="1"/>
</dbReference>
<accession>A0A8C5DE51</accession>
<protein>
    <recommendedName>
        <fullName evidence="11">G-protein coupled receptors family 1 profile domain-containing protein</fullName>
    </recommendedName>
</protein>
<dbReference type="InterPro" id="IPR051880">
    <property type="entry name" value="GPC_Orphan_Receptors"/>
</dbReference>
<keyword evidence="4 10" id="KW-1133">Transmembrane helix</keyword>
<evidence type="ECO:0000256" key="3">
    <source>
        <dbReference type="ARBA" id="ARBA00022692"/>
    </source>
</evidence>
<dbReference type="PANTHER" id="PTHR24245:SF1">
    <property type="entry name" value="G-PROTEIN COUPLED RECEPTOR 63-RELATED"/>
    <property type="match status" value="1"/>
</dbReference>
<evidence type="ECO:0000256" key="4">
    <source>
        <dbReference type="ARBA" id="ARBA00022989"/>
    </source>
</evidence>
<dbReference type="InterPro" id="IPR000276">
    <property type="entry name" value="GPCR_Rhodpsn"/>
</dbReference>
<evidence type="ECO:0000256" key="10">
    <source>
        <dbReference type="SAM" id="Phobius"/>
    </source>
</evidence>
<proteinExistence type="predicted"/>
<dbReference type="PROSITE" id="PS50262">
    <property type="entry name" value="G_PROTEIN_RECEP_F1_2"/>
    <property type="match status" value="1"/>
</dbReference>
<dbReference type="SMART" id="SM01381">
    <property type="entry name" value="7TM_GPCR_Srsx"/>
    <property type="match status" value="1"/>
</dbReference>
<feature type="transmembrane region" description="Helical" evidence="10">
    <location>
        <begin position="143"/>
        <end position="161"/>
    </location>
</feature>
<evidence type="ECO:0000256" key="7">
    <source>
        <dbReference type="ARBA" id="ARBA00023170"/>
    </source>
</evidence>
<evidence type="ECO:0000256" key="6">
    <source>
        <dbReference type="ARBA" id="ARBA00023136"/>
    </source>
</evidence>
<evidence type="ECO:0000313" key="13">
    <source>
        <dbReference type="Proteomes" id="UP000694680"/>
    </source>
</evidence>
<reference evidence="12" key="3">
    <citation type="submission" date="2025-09" db="UniProtKB">
        <authorList>
            <consortium name="Ensembl"/>
        </authorList>
    </citation>
    <scope>IDENTIFICATION</scope>
</reference>
<feature type="transmembrane region" description="Helical" evidence="10">
    <location>
        <begin position="66"/>
        <end position="91"/>
    </location>
</feature>
<dbReference type="OrthoDB" id="10018052at2759"/>